<reference evidence="4 5" key="1">
    <citation type="submission" date="2018-01" db="EMBL/GenBank/DDBJ databases">
        <authorList>
            <person name="Clerissi C."/>
        </authorList>
    </citation>
    <scope>NUCLEOTIDE SEQUENCE [LARGE SCALE GENOMIC DNA]</scope>
    <source>
        <strain evidence="4">Cupriavidus taiwanensis STM 6082</strain>
    </source>
</reference>
<evidence type="ECO:0000256" key="2">
    <source>
        <dbReference type="SAM" id="Phobius"/>
    </source>
</evidence>
<dbReference type="InterPro" id="IPR008900">
    <property type="entry name" value="Zot_N"/>
</dbReference>
<gene>
    <name evidence="4" type="ORF">CBM2605_A190097</name>
</gene>
<accession>A0ABY1UYT7</accession>
<evidence type="ECO:0000256" key="1">
    <source>
        <dbReference type="SAM" id="MobiDB-lite"/>
    </source>
</evidence>
<dbReference type="EMBL" id="OFTC01000011">
    <property type="protein sequence ID" value="SOZ35594.1"/>
    <property type="molecule type" value="Genomic_DNA"/>
</dbReference>
<dbReference type="InterPro" id="IPR027417">
    <property type="entry name" value="P-loop_NTPase"/>
</dbReference>
<sequence>MSITFYGGVMGSGKSYEVVSGPVCDAVAAGRRVVTNVAGINEERIHEYLLKKRPGLDAGKLGTIVHVTDERVMEPGFFPDEKQAEIDSVVKGGDLVAIDEAWRFWDQDKGKLSPEHMQFFRMHRHYVHPETGVTCDVVMMSQDIGGLARALKAVVELSFRMHKLKSIGVPTGYRVEMYEGSKQIKANRVSTFIKKYQKDIFPLYKSYEGDNARELRVDKRQNVLRDPKVIGVIALMVALWAFGGFFTYRFFAKRGEQAKPAAAESAGGGAHGQAASAAAAVPAPGNAKGGAPGSSGKDDYSAEWRIAGAYEANGERYMVVSDSQGRLRVESPSMFRNAGIAAIGEIDGQRVALWTGHKAGAGSIAPSMETKR</sequence>
<dbReference type="Proteomes" id="UP000256710">
    <property type="component" value="Unassembled WGS sequence"/>
</dbReference>
<protein>
    <submittedName>
        <fullName evidence="4">Zonular occludens toxin</fullName>
    </submittedName>
</protein>
<keyword evidence="2" id="KW-1133">Transmembrane helix</keyword>
<feature type="transmembrane region" description="Helical" evidence="2">
    <location>
        <begin position="229"/>
        <end position="251"/>
    </location>
</feature>
<feature type="domain" description="Zona occludens toxin N-terminal" evidence="3">
    <location>
        <begin position="2"/>
        <end position="207"/>
    </location>
</feature>
<evidence type="ECO:0000259" key="3">
    <source>
        <dbReference type="Pfam" id="PF05707"/>
    </source>
</evidence>
<dbReference type="Pfam" id="PF05707">
    <property type="entry name" value="Zot"/>
    <property type="match status" value="1"/>
</dbReference>
<comment type="caution">
    <text evidence="4">The sequence shown here is derived from an EMBL/GenBank/DDBJ whole genome shotgun (WGS) entry which is preliminary data.</text>
</comment>
<keyword evidence="5" id="KW-1185">Reference proteome</keyword>
<dbReference type="Gene3D" id="3.40.50.300">
    <property type="entry name" value="P-loop containing nucleotide triphosphate hydrolases"/>
    <property type="match status" value="1"/>
</dbReference>
<feature type="region of interest" description="Disordered" evidence="1">
    <location>
        <begin position="277"/>
        <end position="298"/>
    </location>
</feature>
<evidence type="ECO:0000313" key="5">
    <source>
        <dbReference type="Proteomes" id="UP000256710"/>
    </source>
</evidence>
<proteinExistence type="predicted"/>
<organism evidence="4 5">
    <name type="scientific">Cupriavidus neocaledonicus</name>
    <dbReference type="NCBI Taxonomy" id="1040979"/>
    <lineage>
        <taxon>Bacteria</taxon>
        <taxon>Pseudomonadati</taxon>
        <taxon>Pseudomonadota</taxon>
        <taxon>Betaproteobacteria</taxon>
        <taxon>Burkholderiales</taxon>
        <taxon>Burkholderiaceae</taxon>
        <taxon>Cupriavidus</taxon>
    </lineage>
</organism>
<name>A0ABY1UYT7_9BURK</name>
<dbReference type="RefSeq" id="WP_018005388.1">
    <property type="nucleotide sequence ID" value="NZ_AQUR01000088.1"/>
</dbReference>
<feature type="compositionally biased region" description="Low complexity" evidence="1">
    <location>
        <begin position="277"/>
        <end position="286"/>
    </location>
</feature>
<keyword evidence="2" id="KW-0472">Membrane</keyword>
<evidence type="ECO:0000313" key="4">
    <source>
        <dbReference type="EMBL" id="SOZ35594.1"/>
    </source>
</evidence>
<keyword evidence="2" id="KW-0812">Transmembrane</keyword>